<feature type="non-terminal residue" evidence="1">
    <location>
        <position position="1"/>
    </location>
</feature>
<dbReference type="Proteomes" id="UP001432322">
    <property type="component" value="Unassembled WGS sequence"/>
</dbReference>
<protein>
    <submittedName>
        <fullName evidence="1">Uncharacterized protein</fullName>
    </submittedName>
</protein>
<feature type="non-terminal residue" evidence="1">
    <location>
        <position position="112"/>
    </location>
</feature>
<evidence type="ECO:0000313" key="1">
    <source>
        <dbReference type="EMBL" id="GMT36176.1"/>
    </source>
</evidence>
<comment type="caution">
    <text evidence="1">The sequence shown here is derived from an EMBL/GenBank/DDBJ whole genome shotgun (WGS) entry which is preliminary data.</text>
</comment>
<accession>A0AAV5WVU7</accession>
<gene>
    <name evidence="1" type="ORF">PFISCL1PPCAC_27473</name>
</gene>
<dbReference type="AlphaFoldDB" id="A0AAV5WVU7"/>
<name>A0AAV5WVU7_9BILA</name>
<sequence length="112" mass="12907">TTNARNRYPPSEIFYMYCNSLGLFMNNDSIPVNYSKKWSEFQDRLSQFIDEKECPLLCKYAMDNSYDWSPEGGFTYSSIEWKYIADAFIAGFIVAKQLPSIDPKLLSNGEAV</sequence>
<keyword evidence="2" id="KW-1185">Reference proteome</keyword>
<evidence type="ECO:0000313" key="2">
    <source>
        <dbReference type="Proteomes" id="UP001432322"/>
    </source>
</evidence>
<dbReference type="EMBL" id="BTSY01000007">
    <property type="protein sequence ID" value="GMT36176.1"/>
    <property type="molecule type" value="Genomic_DNA"/>
</dbReference>
<organism evidence="1 2">
    <name type="scientific">Pristionchus fissidentatus</name>
    <dbReference type="NCBI Taxonomy" id="1538716"/>
    <lineage>
        <taxon>Eukaryota</taxon>
        <taxon>Metazoa</taxon>
        <taxon>Ecdysozoa</taxon>
        <taxon>Nematoda</taxon>
        <taxon>Chromadorea</taxon>
        <taxon>Rhabditida</taxon>
        <taxon>Rhabditina</taxon>
        <taxon>Diplogasteromorpha</taxon>
        <taxon>Diplogasteroidea</taxon>
        <taxon>Neodiplogasteridae</taxon>
        <taxon>Pristionchus</taxon>
    </lineage>
</organism>
<proteinExistence type="predicted"/>
<reference evidence="1" key="1">
    <citation type="submission" date="2023-10" db="EMBL/GenBank/DDBJ databases">
        <title>Genome assembly of Pristionchus species.</title>
        <authorList>
            <person name="Yoshida K."/>
            <person name="Sommer R.J."/>
        </authorList>
    </citation>
    <scope>NUCLEOTIDE SEQUENCE</scope>
    <source>
        <strain evidence="1">RS5133</strain>
    </source>
</reference>